<name>A0AAV6U0D4_9ARAC</name>
<proteinExistence type="predicted"/>
<evidence type="ECO:0000313" key="1">
    <source>
        <dbReference type="EMBL" id="KAG8177700.1"/>
    </source>
</evidence>
<keyword evidence="2" id="KW-1185">Reference proteome</keyword>
<comment type="caution">
    <text evidence="1">The sequence shown here is derived from an EMBL/GenBank/DDBJ whole genome shotgun (WGS) entry which is preliminary data.</text>
</comment>
<gene>
    <name evidence="1" type="ORF">JTE90_018322</name>
</gene>
<dbReference type="Proteomes" id="UP000827092">
    <property type="component" value="Unassembled WGS sequence"/>
</dbReference>
<dbReference type="EMBL" id="JAFNEN010000759">
    <property type="protein sequence ID" value="KAG8177700.1"/>
    <property type="molecule type" value="Genomic_DNA"/>
</dbReference>
<accession>A0AAV6U0D4</accession>
<sequence length="80" mass="9157">MLTVCAAGDDYIPVDPVEVEFRLVQESLPLFVVTDCQDFQFLRFYMMECHLVAMDAPLNVTESFSMERGRLIRDNVSGAY</sequence>
<organism evidence="1 2">
    <name type="scientific">Oedothorax gibbosus</name>
    <dbReference type="NCBI Taxonomy" id="931172"/>
    <lineage>
        <taxon>Eukaryota</taxon>
        <taxon>Metazoa</taxon>
        <taxon>Ecdysozoa</taxon>
        <taxon>Arthropoda</taxon>
        <taxon>Chelicerata</taxon>
        <taxon>Arachnida</taxon>
        <taxon>Araneae</taxon>
        <taxon>Araneomorphae</taxon>
        <taxon>Entelegynae</taxon>
        <taxon>Araneoidea</taxon>
        <taxon>Linyphiidae</taxon>
        <taxon>Erigoninae</taxon>
        <taxon>Oedothorax</taxon>
    </lineage>
</organism>
<dbReference type="AlphaFoldDB" id="A0AAV6U0D4"/>
<evidence type="ECO:0000313" key="2">
    <source>
        <dbReference type="Proteomes" id="UP000827092"/>
    </source>
</evidence>
<protein>
    <submittedName>
        <fullName evidence="1">Uncharacterized protein</fullName>
    </submittedName>
</protein>
<reference evidence="1 2" key="1">
    <citation type="journal article" date="2022" name="Nat. Ecol. Evol.">
        <title>A masculinizing supergene underlies an exaggerated male reproductive morph in a spider.</title>
        <authorList>
            <person name="Hendrickx F."/>
            <person name="De Corte Z."/>
            <person name="Sonet G."/>
            <person name="Van Belleghem S.M."/>
            <person name="Kostlbacher S."/>
            <person name="Vangestel C."/>
        </authorList>
    </citation>
    <scope>NUCLEOTIDE SEQUENCE [LARGE SCALE GENOMIC DNA]</scope>
    <source>
        <strain evidence="1">W744_W776</strain>
    </source>
</reference>